<feature type="compositionally biased region" description="Basic and acidic residues" evidence="1">
    <location>
        <begin position="876"/>
        <end position="896"/>
    </location>
</feature>
<feature type="compositionally biased region" description="Basic and acidic residues" evidence="1">
    <location>
        <begin position="158"/>
        <end position="170"/>
    </location>
</feature>
<feature type="compositionally biased region" description="Basic and acidic residues" evidence="1">
    <location>
        <begin position="121"/>
        <end position="147"/>
    </location>
</feature>
<protein>
    <submittedName>
        <fullName evidence="2">Uncharacterized protein</fullName>
    </submittedName>
</protein>
<feature type="compositionally biased region" description="Basic and acidic residues" evidence="1">
    <location>
        <begin position="830"/>
        <end position="846"/>
    </location>
</feature>
<gene>
    <name evidence="2" type="ORF">L207DRAFT_632075</name>
</gene>
<feature type="region of interest" description="Disordered" evidence="1">
    <location>
        <begin position="86"/>
        <end position="107"/>
    </location>
</feature>
<evidence type="ECO:0000313" key="2">
    <source>
        <dbReference type="EMBL" id="PMD42269.1"/>
    </source>
</evidence>
<reference evidence="2 3" key="1">
    <citation type="submission" date="2016-04" db="EMBL/GenBank/DDBJ databases">
        <title>A degradative enzymes factory behind the ericoid mycorrhizal symbiosis.</title>
        <authorList>
            <consortium name="DOE Joint Genome Institute"/>
            <person name="Martino E."/>
            <person name="Morin E."/>
            <person name="Grelet G."/>
            <person name="Kuo A."/>
            <person name="Kohler A."/>
            <person name="Daghino S."/>
            <person name="Barry K."/>
            <person name="Choi C."/>
            <person name="Cichocki N."/>
            <person name="Clum A."/>
            <person name="Copeland A."/>
            <person name="Hainaut M."/>
            <person name="Haridas S."/>
            <person name="Labutti K."/>
            <person name="Lindquist E."/>
            <person name="Lipzen A."/>
            <person name="Khouja H.-R."/>
            <person name="Murat C."/>
            <person name="Ohm R."/>
            <person name="Olson A."/>
            <person name="Spatafora J."/>
            <person name="Veneault-Fourrey C."/>
            <person name="Henrissat B."/>
            <person name="Grigoriev I."/>
            <person name="Martin F."/>
            <person name="Perotto S."/>
        </authorList>
    </citation>
    <scope>NUCLEOTIDE SEQUENCE [LARGE SCALE GENOMIC DNA]</scope>
    <source>
        <strain evidence="2 3">F</strain>
    </source>
</reference>
<keyword evidence="3" id="KW-1185">Reference proteome</keyword>
<dbReference type="OrthoDB" id="1577640at2759"/>
<evidence type="ECO:0000256" key="1">
    <source>
        <dbReference type="SAM" id="MobiDB-lite"/>
    </source>
</evidence>
<feature type="region of interest" description="Disordered" evidence="1">
    <location>
        <begin position="121"/>
        <end position="196"/>
    </location>
</feature>
<dbReference type="STRING" id="1149755.A0A2J6RUS6"/>
<dbReference type="EMBL" id="KZ613943">
    <property type="protein sequence ID" value="PMD42269.1"/>
    <property type="molecule type" value="Genomic_DNA"/>
</dbReference>
<accession>A0A2J6RUS6</accession>
<proteinExistence type="predicted"/>
<organism evidence="2 3">
    <name type="scientific">Hyaloscypha variabilis (strain UAMH 11265 / GT02V1 / F)</name>
    <name type="common">Meliniomyces variabilis</name>
    <dbReference type="NCBI Taxonomy" id="1149755"/>
    <lineage>
        <taxon>Eukaryota</taxon>
        <taxon>Fungi</taxon>
        <taxon>Dikarya</taxon>
        <taxon>Ascomycota</taxon>
        <taxon>Pezizomycotina</taxon>
        <taxon>Leotiomycetes</taxon>
        <taxon>Helotiales</taxon>
        <taxon>Hyaloscyphaceae</taxon>
        <taxon>Hyaloscypha</taxon>
        <taxon>Hyaloscypha variabilis</taxon>
    </lineage>
</organism>
<feature type="compositionally biased region" description="Polar residues" evidence="1">
    <location>
        <begin position="184"/>
        <end position="193"/>
    </location>
</feature>
<feature type="region of interest" description="Disordered" evidence="1">
    <location>
        <begin position="39"/>
        <end position="58"/>
    </location>
</feature>
<sequence length="927" mass="103471">MASTNFENASHGYSFQSVASESLGTVQDLPQSLYRASAIPSLLPPSPASSRDITPLSDRQNQMMEIDTPAGRSSFVYQASRVTAFTGKHSRPATQETTPPPSSHESMLQELEDWQLVDSPRLRFGGDEPQQNHERSKKIHGMDEISRIIRNHLSKNSSHYDVEQHLEDGPKRKRQKRYHEPSAPTDQSPQSGSETRKHRAIFNVHWQVKEFIEEQFGNVKAVALDSVIAVTGSARDAYATTVGEYLKRTWPDTGPMLLASIQEILNEGGDIKRQVEFARNNGRILKMSYCNPTIAVHVDGIMETIIQIAQKLAWLGSALRTSESGSVGRSEAQISACTNHPPFVFNIEFATGALEEKSCWHGLFSNPVIAYNFPIPRRDDGLVGLEIPIKMMATLGGASHAVEFNGGLMLKGFSCMFVPYKRHGNSIQWHFIANEDNNRLEYFQADQQCPKRLRNVNQKSLVSTRAFLGWWGEVTTNLGTTDAKYENITWSSTKEPGRPRSTPVLSIRLLDILGVGVSFAMGPKDSKLHVSRAGHYERILEYASKVSVILYDTRDKRGWLVPSSAVIAHIAKTRHFRGSFSIAGTPVDIISTDPAQNIYEAAKKLLLENRSTKLIDGKGGSSDFYFEQMVREICGSLEKLLEDGAKRESTSGLPMLKKQKLRGWEFMDLVDEISPLHLKETSIEKTCGGWINFAQGIDAIILFASGFEDIIEPAKGSTNGLCDRWKHVPKHKDYLVAGVPILNTLYERAGRLVTKENLTSHYRQRHGDHILFEKCRSNENPSCNCDRLQQIESKERMGSGSAMFLGLPEGRGAVIFGAPESSFRRIQKRGTREGDEKENNPREPHLDSPSLPGAASSLRGGRSPLKTITPAPVSRRPFEADKEDTKDYSKVVHEAVQEVPYRISKGSQEGPEKMDPRTPEVQCQFPQ</sequence>
<evidence type="ECO:0000313" key="3">
    <source>
        <dbReference type="Proteomes" id="UP000235786"/>
    </source>
</evidence>
<name>A0A2J6RUS6_HYAVF</name>
<dbReference type="AlphaFoldDB" id="A0A2J6RUS6"/>
<dbReference type="Proteomes" id="UP000235786">
    <property type="component" value="Unassembled WGS sequence"/>
</dbReference>
<feature type="region of interest" description="Disordered" evidence="1">
    <location>
        <begin position="818"/>
        <end position="927"/>
    </location>
</feature>